<name>A0A940SVV0_9ENTE</name>
<dbReference type="AlphaFoldDB" id="A0A940SVV0"/>
<evidence type="ECO:0000313" key="1">
    <source>
        <dbReference type="EMBL" id="MBP1042269.1"/>
    </source>
</evidence>
<evidence type="ECO:0000313" key="2">
    <source>
        <dbReference type="Proteomes" id="UP000674938"/>
    </source>
</evidence>
<keyword evidence="2" id="KW-1185">Reference proteome</keyword>
<sequence>MKTVDKARQFIYRNARPVDLAIWRYHFEKGDRQEVLKALSYYQNPDGGFGHGLEPDLWNVNSSPLATSTAIGLLKEIDFFDSSDDMIRGILTYLAKTPFQMENGWFLKIPTNNDAPHANWWGYSKETEMGFYGEVGYNPTAILVGFIIRTEDHSSPLYQKAIRIVQQVIRKLKENGNIEMHEISCFCSLLDFLEGTDNLTNEIDLESLKSYVQRAVRDGIEKDVTKWSNYVAKPSQFFNTKKSLFYSDNQQLAEYECELILKTQEESGAWPITWSWGQYPSEFAISILWSQSRFIIENLLYLQGLERI</sequence>
<dbReference type="EMBL" id="JAEEGA010000009">
    <property type="protein sequence ID" value="MBP1042269.1"/>
    <property type="molecule type" value="Genomic_DNA"/>
</dbReference>
<dbReference type="SUPFAM" id="SSF48239">
    <property type="entry name" value="Terpenoid cyclases/Protein prenyltransferases"/>
    <property type="match status" value="1"/>
</dbReference>
<protein>
    <submittedName>
        <fullName evidence="1">Uncharacterized protein</fullName>
    </submittedName>
</protein>
<accession>A0A940SVV0</accession>
<reference evidence="1" key="1">
    <citation type="submission" date="2020-12" db="EMBL/GenBank/DDBJ databases">
        <title>Vagococcus allomyrinae sp. nov. and Enterococcus lavae sp. nov., isolated from the larvae of Allomyrina dichotoma.</title>
        <authorList>
            <person name="Lee S.D."/>
        </authorList>
    </citation>
    <scope>NUCLEOTIDE SEQUENCE</scope>
    <source>
        <strain evidence="1">BWB3-3</strain>
    </source>
</reference>
<dbReference type="Proteomes" id="UP000674938">
    <property type="component" value="Unassembled WGS sequence"/>
</dbReference>
<proteinExistence type="predicted"/>
<dbReference type="RefSeq" id="WP_209529282.1">
    <property type="nucleotide sequence ID" value="NZ_JAEEGA010000009.1"/>
</dbReference>
<gene>
    <name evidence="1" type="ORF">I6N95_14715</name>
</gene>
<comment type="caution">
    <text evidence="1">The sequence shown here is derived from an EMBL/GenBank/DDBJ whole genome shotgun (WGS) entry which is preliminary data.</text>
</comment>
<organism evidence="1 2">
    <name type="scientific">Vagococcus allomyrinae</name>
    <dbReference type="NCBI Taxonomy" id="2794353"/>
    <lineage>
        <taxon>Bacteria</taxon>
        <taxon>Bacillati</taxon>
        <taxon>Bacillota</taxon>
        <taxon>Bacilli</taxon>
        <taxon>Lactobacillales</taxon>
        <taxon>Enterococcaceae</taxon>
        <taxon>Vagococcus</taxon>
    </lineage>
</organism>
<dbReference type="InterPro" id="IPR008930">
    <property type="entry name" value="Terpenoid_cyclase/PrenylTrfase"/>
</dbReference>